<proteinExistence type="predicted"/>
<dbReference type="PANTHER" id="PTHR21301">
    <property type="entry name" value="REVERSE TRANSCRIPTASE"/>
    <property type="match status" value="1"/>
</dbReference>
<evidence type="ECO:0000256" key="2">
    <source>
        <dbReference type="SAM" id="Phobius"/>
    </source>
</evidence>
<evidence type="ECO:0000313" key="3">
    <source>
        <dbReference type="Proteomes" id="UP000046395"/>
    </source>
</evidence>
<keyword evidence="2" id="KW-0812">Transmembrane</keyword>
<feature type="region of interest" description="Disordered" evidence="1">
    <location>
        <begin position="141"/>
        <end position="162"/>
    </location>
</feature>
<evidence type="ECO:0000256" key="1">
    <source>
        <dbReference type="SAM" id="MobiDB-lite"/>
    </source>
</evidence>
<dbReference type="AlphaFoldDB" id="A0A5S6QNJ0"/>
<reference evidence="4" key="1">
    <citation type="submission" date="2019-12" db="UniProtKB">
        <authorList>
            <consortium name="WormBaseParasite"/>
        </authorList>
    </citation>
    <scope>IDENTIFICATION</scope>
</reference>
<keyword evidence="2" id="KW-0472">Membrane</keyword>
<name>A0A5S6QNJ0_TRIMR</name>
<sequence length="377" mass="42816">MGSPLSPVIAEIFMEDLEKKAFPTGLLDHHVKIFKRYVDDVFAIAEKGERGTLEPKCSSEILNFVYCSWIGKLQGNVPRVTLGAHCFRSRRGLGKHEAELTGADVCTEWKYGDTTLYRLPIPARKSLWDVKFLLYQPPVTTSRRTNGSKTSTSKAEPSVGIPLNPEGRTGIAGLGMLKSYGKNKMEIPIIVRYHDNVKEVLLCNRQGTEQTFGPLPAFYKRTSTKGMQLAPEGLLMEEYFFGLVKAEYKTRCPSEKFRSAMKPTRRIFNDNLPHPYTTDNAWVKAAIYMVTTEQEPCFDHLDLSHGKNYFHYEWKAFNGTAVSNVRALTKILLKFLSSIFFGFGLLSFWSLLFGNVESYRCATCEPLYLYFNDAVRD</sequence>
<feature type="transmembrane region" description="Helical" evidence="2">
    <location>
        <begin position="331"/>
        <end position="352"/>
    </location>
</feature>
<keyword evidence="3" id="KW-1185">Reference proteome</keyword>
<dbReference type="STRING" id="70415.A0A5S6QNJ0"/>
<evidence type="ECO:0000313" key="4">
    <source>
        <dbReference type="WBParaSite" id="TMUE_2000008785.1"/>
    </source>
</evidence>
<protein>
    <submittedName>
        <fullName evidence="4">Reverse transcriptase domain-containing protein</fullName>
    </submittedName>
</protein>
<dbReference type="Proteomes" id="UP000046395">
    <property type="component" value="Unassembled WGS sequence"/>
</dbReference>
<feature type="compositionally biased region" description="Polar residues" evidence="1">
    <location>
        <begin position="141"/>
        <end position="155"/>
    </location>
</feature>
<keyword evidence="2" id="KW-1133">Transmembrane helix</keyword>
<dbReference type="WBParaSite" id="TMUE_2000008785.1">
    <property type="protein sequence ID" value="TMUE_2000008785.1"/>
    <property type="gene ID" value="WBGene00300409"/>
</dbReference>
<organism evidence="3 4">
    <name type="scientific">Trichuris muris</name>
    <name type="common">Mouse whipworm</name>
    <dbReference type="NCBI Taxonomy" id="70415"/>
    <lineage>
        <taxon>Eukaryota</taxon>
        <taxon>Metazoa</taxon>
        <taxon>Ecdysozoa</taxon>
        <taxon>Nematoda</taxon>
        <taxon>Enoplea</taxon>
        <taxon>Dorylaimia</taxon>
        <taxon>Trichinellida</taxon>
        <taxon>Trichuridae</taxon>
        <taxon>Trichuris</taxon>
    </lineage>
</organism>
<accession>A0A5S6QNJ0</accession>
<dbReference type="PANTHER" id="PTHR21301:SF10">
    <property type="entry name" value="REVERSE TRANSCRIPTASE DOMAIN-CONTAINING PROTEIN"/>
    <property type="match status" value="1"/>
</dbReference>